<dbReference type="InterPro" id="IPR046836">
    <property type="entry name" value="RHS_C"/>
</dbReference>
<accession>A0A2V2X8R9</accession>
<proteinExistence type="predicted"/>
<evidence type="ECO:0000259" key="1">
    <source>
        <dbReference type="Pfam" id="PF07999"/>
    </source>
</evidence>
<organism evidence="2 3">
    <name type="scientific">Trypanosoma cruzi</name>
    <dbReference type="NCBI Taxonomy" id="5693"/>
    <lineage>
        <taxon>Eukaryota</taxon>
        <taxon>Discoba</taxon>
        <taxon>Euglenozoa</taxon>
        <taxon>Kinetoplastea</taxon>
        <taxon>Metakinetoplastina</taxon>
        <taxon>Trypanosomatida</taxon>
        <taxon>Trypanosomatidae</taxon>
        <taxon>Trypanosoma</taxon>
        <taxon>Schizotrypanum</taxon>
    </lineage>
</organism>
<dbReference type="VEuPathDB" id="TriTrypDB:TCSYLVIO_000497"/>
<evidence type="ECO:0000313" key="3">
    <source>
        <dbReference type="Proteomes" id="UP000246078"/>
    </source>
</evidence>
<dbReference type="Proteomes" id="UP000246078">
    <property type="component" value="Unassembled WGS sequence"/>
</dbReference>
<protein>
    <submittedName>
        <fullName evidence="2">Putative retrotransposon hot spot protein (RHS)</fullName>
    </submittedName>
</protein>
<feature type="domain" description="Retrotransposon hot spot protein,C-terminal" evidence="1">
    <location>
        <begin position="8"/>
        <end position="75"/>
    </location>
</feature>
<dbReference type="VEuPathDB" id="TriTrypDB:C3747_23g182"/>
<dbReference type="VEuPathDB" id="TriTrypDB:TcCL_ESM11910"/>
<reference evidence="2 3" key="1">
    <citation type="journal article" date="2018" name="Microb. Genom.">
        <title>Expanding an expanded genome: long-read sequencing of Trypanosoma cruzi.</title>
        <authorList>
            <person name="Berna L."/>
            <person name="Rodriguez M."/>
            <person name="Chiribao M.L."/>
            <person name="Parodi-Talice A."/>
            <person name="Pita S."/>
            <person name="Rijo G."/>
            <person name="Alvarez-Valin F."/>
            <person name="Robello C."/>
        </authorList>
    </citation>
    <scope>NUCLEOTIDE SEQUENCE [LARGE SCALE GENOMIC DNA]</scope>
    <source>
        <strain evidence="2 3">TCC</strain>
    </source>
</reference>
<sequence>MCNFGWHFNAPISAHPGNKTLCMLAMLMQPNDFHLLILRLQHNLVSKKKMEKCTVIAFLGEDFITAVRHKLRDLKRTTRRQPHRSALEVYSQERPTRHCVLLSLEYFSEKVGVNCWALHMPEVEDFPLWDALFFVESNPMPLVVCRRVLRVGSTPQPAL</sequence>
<gene>
    <name evidence="2" type="ORF">C3747_23g182</name>
</gene>
<dbReference type="AlphaFoldDB" id="A0A2V2X8R9"/>
<dbReference type="EMBL" id="PRFC01000023">
    <property type="protein sequence ID" value="PWV16513.1"/>
    <property type="molecule type" value="Genomic_DNA"/>
</dbReference>
<name>A0A2V2X8R9_TRYCR</name>
<comment type="caution">
    <text evidence="2">The sequence shown here is derived from an EMBL/GenBank/DDBJ whole genome shotgun (WGS) entry which is preliminary data.</text>
</comment>
<dbReference type="Pfam" id="PF07999">
    <property type="entry name" value="RHSP"/>
    <property type="match status" value="1"/>
</dbReference>
<evidence type="ECO:0000313" key="2">
    <source>
        <dbReference type="EMBL" id="PWV16513.1"/>
    </source>
</evidence>